<dbReference type="GO" id="GO:0003677">
    <property type="term" value="F:DNA binding"/>
    <property type="evidence" value="ECO:0007669"/>
    <property type="project" value="InterPro"/>
</dbReference>
<gene>
    <name evidence="2" type="ORF">BAGA_18790</name>
</gene>
<name>A0A073K7G7_9BACI</name>
<dbReference type="AlphaFoldDB" id="A0A073K7G7"/>
<dbReference type="Pfam" id="PF13443">
    <property type="entry name" value="HTH_26"/>
    <property type="match status" value="1"/>
</dbReference>
<dbReference type="Gene3D" id="1.10.260.40">
    <property type="entry name" value="lambda repressor-like DNA-binding domains"/>
    <property type="match status" value="1"/>
</dbReference>
<evidence type="ECO:0000259" key="1">
    <source>
        <dbReference type="PROSITE" id="PS50943"/>
    </source>
</evidence>
<dbReference type="PROSITE" id="PS50943">
    <property type="entry name" value="HTH_CROC1"/>
    <property type="match status" value="1"/>
</dbReference>
<comment type="caution">
    <text evidence="2">The sequence shown here is derived from an EMBL/GenBank/DDBJ whole genome shotgun (WGS) entry which is preliminary data.</text>
</comment>
<proteinExistence type="predicted"/>
<keyword evidence="3" id="KW-1185">Reference proteome</keyword>
<sequence length="67" mass="7740">MKVTPRLSEILAERNLRQKDLAEMAGTTEATISRFSRQSRYEIETLIRISNALELKIEDLFVVEDAE</sequence>
<dbReference type="OrthoDB" id="2736824at2"/>
<evidence type="ECO:0000313" key="3">
    <source>
        <dbReference type="Proteomes" id="UP000027778"/>
    </source>
</evidence>
<dbReference type="CDD" id="cd00093">
    <property type="entry name" value="HTH_XRE"/>
    <property type="match status" value="1"/>
</dbReference>
<organism evidence="2 3">
    <name type="scientific">Bacillus gaemokensis</name>
    <dbReference type="NCBI Taxonomy" id="574375"/>
    <lineage>
        <taxon>Bacteria</taxon>
        <taxon>Bacillati</taxon>
        <taxon>Bacillota</taxon>
        <taxon>Bacilli</taxon>
        <taxon>Bacillales</taxon>
        <taxon>Bacillaceae</taxon>
        <taxon>Bacillus</taxon>
        <taxon>Bacillus cereus group</taxon>
    </lineage>
</organism>
<dbReference type="Proteomes" id="UP000027778">
    <property type="component" value="Unassembled WGS sequence"/>
</dbReference>
<accession>A0A073K7G7</accession>
<evidence type="ECO:0000313" key="2">
    <source>
        <dbReference type="EMBL" id="KEK22456.1"/>
    </source>
</evidence>
<protein>
    <recommendedName>
        <fullName evidence="1">HTH cro/C1-type domain-containing protein</fullName>
    </recommendedName>
</protein>
<dbReference type="SUPFAM" id="SSF47413">
    <property type="entry name" value="lambda repressor-like DNA-binding domains"/>
    <property type="match status" value="1"/>
</dbReference>
<feature type="domain" description="HTH cro/C1-type" evidence="1">
    <location>
        <begin position="7"/>
        <end position="60"/>
    </location>
</feature>
<dbReference type="SMART" id="SM00530">
    <property type="entry name" value="HTH_XRE"/>
    <property type="match status" value="1"/>
</dbReference>
<dbReference type="STRING" id="574375.AZF08_14085"/>
<dbReference type="EMBL" id="JOTM01000030">
    <property type="protein sequence ID" value="KEK22456.1"/>
    <property type="molecule type" value="Genomic_DNA"/>
</dbReference>
<dbReference type="InterPro" id="IPR010982">
    <property type="entry name" value="Lambda_DNA-bd_dom_sf"/>
</dbReference>
<dbReference type="InterPro" id="IPR001387">
    <property type="entry name" value="Cro/C1-type_HTH"/>
</dbReference>
<reference evidence="2 3" key="1">
    <citation type="submission" date="2014-06" db="EMBL/GenBank/DDBJ databases">
        <title>Draft genome sequence of Bacillus gaemokensis JCM 15801 (MCCC 1A00707).</title>
        <authorList>
            <person name="Lai Q."/>
            <person name="Liu Y."/>
            <person name="Shao Z."/>
        </authorList>
    </citation>
    <scope>NUCLEOTIDE SEQUENCE [LARGE SCALE GENOMIC DNA]</scope>
    <source>
        <strain evidence="2 3">JCM 15801</strain>
    </source>
</reference>